<evidence type="ECO:0000256" key="8">
    <source>
        <dbReference type="ARBA" id="ARBA00022989"/>
    </source>
</evidence>
<evidence type="ECO:0000256" key="9">
    <source>
        <dbReference type="ARBA" id="ARBA00023136"/>
    </source>
</evidence>
<reference evidence="17 18" key="1">
    <citation type="submission" date="2019-03" db="EMBL/GenBank/DDBJ databases">
        <authorList>
            <person name="Kox A.R. M."/>
        </authorList>
    </citation>
    <scope>NUCLEOTIDE SEQUENCE [LARGE SCALE GENOMIC DNA]</scope>
    <source>
        <strain evidence="17">MTUNDRAET4 annotated genome</strain>
    </source>
</reference>
<keyword evidence="6 13" id="KW-0812">Transmembrane</keyword>
<dbReference type="NCBIfam" id="NF002353">
    <property type="entry name" value="PRK01318.1-4"/>
    <property type="match status" value="1"/>
</dbReference>
<dbReference type="InterPro" id="IPR028053">
    <property type="entry name" value="Membr_insert_YidC_N"/>
</dbReference>
<dbReference type="InterPro" id="IPR028055">
    <property type="entry name" value="YidC/Oxa/ALB_C"/>
</dbReference>
<evidence type="ECO:0000313" key="18">
    <source>
        <dbReference type="Proteomes" id="UP000294360"/>
    </source>
</evidence>
<name>A0A4U8YUQ5_METTU</name>
<dbReference type="EMBL" id="LR536450">
    <property type="protein sequence ID" value="VFU07488.1"/>
    <property type="molecule type" value="Genomic_DNA"/>
</dbReference>
<evidence type="ECO:0000256" key="14">
    <source>
        <dbReference type="SAM" id="MobiDB-lite"/>
    </source>
</evidence>
<dbReference type="NCBIfam" id="TIGR03592">
    <property type="entry name" value="yidC_oxa1_cterm"/>
    <property type="match status" value="1"/>
</dbReference>
<dbReference type="GO" id="GO:0005886">
    <property type="term" value="C:plasma membrane"/>
    <property type="evidence" value="ECO:0007669"/>
    <property type="project" value="UniProtKB-SubCell"/>
</dbReference>
<evidence type="ECO:0000256" key="3">
    <source>
        <dbReference type="ARBA" id="ARBA00015325"/>
    </source>
</evidence>
<evidence type="ECO:0000256" key="2">
    <source>
        <dbReference type="ARBA" id="ARBA00010527"/>
    </source>
</evidence>
<feature type="transmembrane region" description="Helical" evidence="13">
    <location>
        <begin position="277"/>
        <end position="298"/>
    </location>
</feature>
<dbReference type="InterPro" id="IPR047196">
    <property type="entry name" value="YidC_ALB_C"/>
</dbReference>
<dbReference type="HAMAP" id="MF_01810">
    <property type="entry name" value="YidC_type1"/>
    <property type="match status" value="1"/>
</dbReference>
<proteinExistence type="inferred from homology"/>
<keyword evidence="4 13" id="KW-0813">Transport</keyword>
<dbReference type="PRINTS" id="PR01900">
    <property type="entry name" value="YIDCPROTEIN"/>
</dbReference>
<sequence length="517" mass="57983">MTLSYDNGEGLVFHRQIAVDERYMFTIRDSVENKSDKPVTLAPYALVARHGLPKTVNYSVLHEGFVGVIGDGGVEEIKYDKIEKEDHAAKTLSGVGGWLGFTDKYWAAAVIPDQKEAIEARFSAGLTGPIKSYRADFVGPALVISPGASSETTSRLFAGAKEVHTLDAYQADLGIKKFELLIDWGWFYFITRPMFQLLHFLYTLTGNFGVAILIATVIVKGLFFPLASKSYLSMAKMKAVAPQIAAIRDKYPEDKMKQQQETMALYKREKINPVSGCLPMLIQIPVFFALYKVLFVTIEMRHAPFFGWIKDLSAPDPTNIFNLFGLLPFDPTQIPMIGHFLALGVWPLIMGVTMFVQMKANPEPADPTQKQIFTLDAGDLHLHPRRLSLRPRHLLGLEQHPLRRPADAHHEKSRRQNRALRQYRRNVQKKGHELMSEASGEAAADEPDFNEIGRKLFAQECDFLWAASSASQLPPPGAPGNRFRRTLQRRQILAAQRADQPQDSRAHVAHAGPHART</sequence>
<dbReference type="KEGG" id="mtun:MTUNDRAET4_0595"/>
<evidence type="ECO:0000313" key="17">
    <source>
        <dbReference type="EMBL" id="VFU07488.1"/>
    </source>
</evidence>
<keyword evidence="5 13" id="KW-1003">Cell membrane</keyword>
<dbReference type="InterPro" id="IPR038221">
    <property type="entry name" value="YidC_periplasmic_sf"/>
</dbReference>
<dbReference type="PANTHER" id="PTHR12428:SF65">
    <property type="entry name" value="CYTOCHROME C OXIDASE ASSEMBLY PROTEIN COX18, MITOCHONDRIAL"/>
    <property type="match status" value="1"/>
</dbReference>
<gene>
    <name evidence="13" type="primary">yidC</name>
    <name evidence="17" type="ORF">MTUNDRAET4_0595</name>
</gene>
<organism evidence="17 18">
    <name type="scientific">Methylocella tundrae</name>
    <dbReference type="NCBI Taxonomy" id="227605"/>
    <lineage>
        <taxon>Bacteria</taxon>
        <taxon>Pseudomonadati</taxon>
        <taxon>Pseudomonadota</taxon>
        <taxon>Alphaproteobacteria</taxon>
        <taxon>Hyphomicrobiales</taxon>
        <taxon>Beijerinckiaceae</taxon>
        <taxon>Methylocella</taxon>
    </lineage>
</organism>
<evidence type="ECO:0000256" key="13">
    <source>
        <dbReference type="HAMAP-Rule" id="MF_01810"/>
    </source>
</evidence>
<comment type="subunit">
    <text evidence="13">Interacts with the Sec translocase complex via SecD. Specifically interacts with transmembrane segments of nascent integral membrane proteins during membrane integration.</text>
</comment>
<feature type="domain" description="Membrane insertase YidC N-terminal" evidence="16">
    <location>
        <begin position="2"/>
        <end position="197"/>
    </location>
</feature>
<evidence type="ECO:0000256" key="5">
    <source>
        <dbReference type="ARBA" id="ARBA00022475"/>
    </source>
</evidence>
<dbReference type="InterPro" id="IPR001708">
    <property type="entry name" value="YidC/ALB3/OXA1/COX18"/>
</dbReference>
<dbReference type="CDD" id="cd20070">
    <property type="entry name" value="5TM_YidC_Alb3"/>
    <property type="match status" value="1"/>
</dbReference>
<dbReference type="GO" id="GO:0032977">
    <property type="term" value="F:membrane insertase activity"/>
    <property type="evidence" value="ECO:0007669"/>
    <property type="project" value="InterPro"/>
</dbReference>
<dbReference type="InterPro" id="IPR019998">
    <property type="entry name" value="Membr_insert_YidC"/>
</dbReference>
<comment type="caution">
    <text evidence="13">Lacks conserved residue(s) required for the propagation of feature annotation.</text>
</comment>
<evidence type="ECO:0000259" key="15">
    <source>
        <dbReference type="Pfam" id="PF02096"/>
    </source>
</evidence>
<feature type="domain" description="Membrane insertase YidC/Oxa/ALB C-terminal" evidence="15">
    <location>
        <begin position="208"/>
        <end position="365"/>
    </location>
</feature>
<dbReference type="NCBIfam" id="TIGR03593">
    <property type="entry name" value="yidC_nterm"/>
    <property type="match status" value="1"/>
</dbReference>
<comment type="function">
    <text evidence="13">Required for the insertion and/or proper folding and/or complex formation of integral membrane proteins into the membrane. Involved in integration of membrane proteins that insert both dependently and independently of the Sec translocase complex, as well as at least some lipoproteins. Aids folding of multispanning membrane proteins.</text>
</comment>
<keyword evidence="8 13" id="KW-1133">Transmembrane helix</keyword>
<dbReference type="AlphaFoldDB" id="A0A4U8YUQ5"/>
<dbReference type="GO" id="GO:0051205">
    <property type="term" value="P:protein insertion into membrane"/>
    <property type="evidence" value="ECO:0007669"/>
    <property type="project" value="TreeGrafter"/>
</dbReference>
<comment type="subcellular location">
    <subcellularLocation>
        <location evidence="1">Cell inner membrane</location>
        <topology evidence="1">Multi-pass membrane protein</topology>
    </subcellularLocation>
    <subcellularLocation>
        <location evidence="13">Cell membrane</location>
        <topology evidence="13">Multi-pass membrane protein</topology>
    </subcellularLocation>
</comment>
<dbReference type="CDD" id="cd19961">
    <property type="entry name" value="EcYidC-like_peri"/>
    <property type="match status" value="1"/>
</dbReference>
<feature type="transmembrane region" description="Helical" evidence="13">
    <location>
        <begin position="208"/>
        <end position="228"/>
    </location>
</feature>
<evidence type="ECO:0000256" key="10">
    <source>
        <dbReference type="ARBA" id="ARBA00023186"/>
    </source>
</evidence>
<evidence type="ECO:0000256" key="11">
    <source>
        <dbReference type="ARBA" id="ARBA00033245"/>
    </source>
</evidence>
<accession>A0A4U8YUQ5</accession>
<feature type="region of interest" description="Disordered" evidence="14">
    <location>
        <begin position="493"/>
        <end position="517"/>
    </location>
</feature>
<evidence type="ECO:0000256" key="4">
    <source>
        <dbReference type="ARBA" id="ARBA00022448"/>
    </source>
</evidence>
<keyword evidence="9 13" id="KW-0472">Membrane</keyword>
<evidence type="ECO:0000259" key="16">
    <source>
        <dbReference type="Pfam" id="PF14849"/>
    </source>
</evidence>
<dbReference type="Pfam" id="PF02096">
    <property type="entry name" value="60KD_IMP"/>
    <property type="match status" value="1"/>
</dbReference>
<dbReference type="PANTHER" id="PTHR12428">
    <property type="entry name" value="OXA1"/>
    <property type="match status" value="1"/>
</dbReference>
<dbReference type="Gene3D" id="2.70.98.90">
    <property type="match status" value="1"/>
</dbReference>
<evidence type="ECO:0000256" key="7">
    <source>
        <dbReference type="ARBA" id="ARBA00022927"/>
    </source>
</evidence>
<dbReference type="Proteomes" id="UP000294360">
    <property type="component" value="Chromosome"/>
</dbReference>
<dbReference type="GO" id="GO:0015031">
    <property type="term" value="P:protein transport"/>
    <property type="evidence" value="ECO:0007669"/>
    <property type="project" value="UniProtKB-KW"/>
</dbReference>
<feature type="transmembrane region" description="Helical" evidence="13">
    <location>
        <begin position="336"/>
        <end position="356"/>
    </location>
</feature>
<dbReference type="Pfam" id="PF14849">
    <property type="entry name" value="YidC_periplas"/>
    <property type="match status" value="1"/>
</dbReference>
<keyword evidence="10 13" id="KW-0143">Chaperone</keyword>
<dbReference type="PRINTS" id="PR00701">
    <property type="entry name" value="60KDINNERMP"/>
</dbReference>
<comment type="similarity">
    <text evidence="2 13">Belongs to the OXA1/ALB3/YidC family. Type 1 subfamily.</text>
</comment>
<evidence type="ECO:0000256" key="1">
    <source>
        <dbReference type="ARBA" id="ARBA00004429"/>
    </source>
</evidence>
<evidence type="ECO:0000256" key="6">
    <source>
        <dbReference type="ARBA" id="ARBA00022692"/>
    </source>
</evidence>
<keyword evidence="7 13" id="KW-0653">Protein transport</keyword>
<evidence type="ECO:0000256" key="12">
    <source>
        <dbReference type="ARBA" id="ARBA00033342"/>
    </source>
</evidence>
<protein>
    <recommendedName>
        <fullName evidence="3 13">Membrane protein insertase YidC</fullName>
    </recommendedName>
    <alternativeName>
        <fullName evidence="12 13">Foldase YidC</fullName>
    </alternativeName>
    <alternativeName>
        <fullName evidence="11 13">Membrane integrase YidC</fullName>
    </alternativeName>
    <alternativeName>
        <fullName evidence="13">Membrane protein YidC</fullName>
    </alternativeName>
</protein>